<evidence type="ECO:0000313" key="2">
    <source>
        <dbReference type="EMBL" id="ERI85713.1"/>
    </source>
</evidence>
<dbReference type="AlphaFoldDB" id="U2CNU0"/>
<sequence>MKKIFSFLTLTALIVFASCSKENIVSTDNDVVAPGSEQILTVQGHPYEVSKSQVKNIKKSSRSVMISLNGGDPGFSMDDIQFWAGTGTNKAAMVIEWHDGKTSDALVWGYKWNGTAYGFDMIREIVKADPRLIFLTHMTGPMGNTIAGLGYNINQTGAHYLIYDEDSTNPHYPIDGIVVTNAYNYDNWRYSDPADHWRSGWYQGYWSYWVKDSKEEEWQYSNWGASSRELVNGSWDGWSYLDDMSIWTGRPLGNKFTPAALN</sequence>
<dbReference type="PROSITE" id="PS51257">
    <property type="entry name" value="PROKAR_LIPOPROTEIN"/>
    <property type="match status" value="1"/>
</dbReference>
<evidence type="ECO:0000313" key="3">
    <source>
        <dbReference type="Proteomes" id="UP000016496"/>
    </source>
</evidence>
<protein>
    <submittedName>
        <fullName evidence="2">Uncharacterized protein</fullName>
    </submittedName>
</protein>
<feature type="signal peptide" evidence="1">
    <location>
        <begin position="1"/>
        <end position="17"/>
    </location>
</feature>
<comment type="caution">
    <text evidence="2">The sequence shown here is derived from an EMBL/GenBank/DDBJ whole genome shotgun (WGS) entry which is preliminary data.</text>
</comment>
<gene>
    <name evidence="2" type="ORF">HMPREF1981_01437</name>
</gene>
<dbReference type="GeneID" id="99754751"/>
<accession>U2CNU0</accession>
<dbReference type="OrthoDB" id="1041092at2"/>
<dbReference type="EMBL" id="AWSV01000079">
    <property type="protein sequence ID" value="ERI85713.1"/>
    <property type="molecule type" value="Genomic_DNA"/>
</dbReference>
<dbReference type="RefSeq" id="WP_021644856.1">
    <property type="nucleotide sequence ID" value="NZ_KE993088.1"/>
</dbReference>
<name>U2CNU0_9BACE</name>
<dbReference type="PATRIC" id="fig|1321819.3.peg.1322"/>
<feature type="chain" id="PRO_5004625468" evidence="1">
    <location>
        <begin position="18"/>
        <end position="262"/>
    </location>
</feature>
<reference evidence="2 3" key="1">
    <citation type="submission" date="2013-08" db="EMBL/GenBank/DDBJ databases">
        <authorList>
            <person name="Weinstock G."/>
            <person name="Sodergren E."/>
            <person name="Wylie T."/>
            <person name="Fulton L."/>
            <person name="Fulton R."/>
            <person name="Fronick C."/>
            <person name="O'Laughlin M."/>
            <person name="Godfrey J."/>
            <person name="Miner T."/>
            <person name="Herter B."/>
            <person name="Appelbaum E."/>
            <person name="Cordes M."/>
            <person name="Lek S."/>
            <person name="Wollam A."/>
            <person name="Pepin K.H."/>
            <person name="Palsikar V.B."/>
            <person name="Mitreva M."/>
            <person name="Wilson R.K."/>
        </authorList>
    </citation>
    <scope>NUCLEOTIDE SEQUENCE [LARGE SCALE GENOMIC DNA]</scope>
    <source>
        <strain evidence="2 3">F0041</strain>
    </source>
</reference>
<evidence type="ECO:0000256" key="1">
    <source>
        <dbReference type="SAM" id="SignalP"/>
    </source>
</evidence>
<dbReference type="Proteomes" id="UP000016496">
    <property type="component" value="Unassembled WGS sequence"/>
</dbReference>
<organism evidence="2 3">
    <name type="scientific">Bacteroides pyogenes F0041</name>
    <dbReference type="NCBI Taxonomy" id="1321819"/>
    <lineage>
        <taxon>Bacteria</taxon>
        <taxon>Pseudomonadati</taxon>
        <taxon>Bacteroidota</taxon>
        <taxon>Bacteroidia</taxon>
        <taxon>Bacteroidales</taxon>
        <taxon>Bacteroidaceae</taxon>
        <taxon>Bacteroides</taxon>
    </lineage>
</organism>
<dbReference type="HOGENOM" id="CLU_092702_0_0_10"/>
<keyword evidence="1" id="KW-0732">Signal</keyword>
<proteinExistence type="predicted"/>